<organism evidence="1 2">
    <name type="scientific">Massilia frigida</name>
    <dbReference type="NCBI Taxonomy" id="2609281"/>
    <lineage>
        <taxon>Bacteria</taxon>
        <taxon>Pseudomonadati</taxon>
        <taxon>Pseudomonadota</taxon>
        <taxon>Betaproteobacteria</taxon>
        <taxon>Burkholderiales</taxon>
        <taxon>Oxalobacteraceae</taxon>
        <taxon>Telluria group</taxon>
        <taxon>Massilia</taxon>
    </lineage>
</organism>
<sequence length="140" mass="15240">METLMDQEVVDKITSHFHALSSLIPLHPIRSEDDYDKAVTALNLLLDAGAADETHALADLAAMLGTLIAAYDEKHYPASPVSPLAMLRFLMDQHQLSQSELPEIGAEGIVSDILDGKRELDAVQIKALAARFHLPAALFI</sequence>
<dbReference type="Proteomes" id="UP000621455">
    <property type="component" value="Unassembled WGS sequence"/>
</dbReference>
<evidence type="ECO:0000313" key="2">
    <source>
        <dbReference type="Proteomes" id="UP000621455"/>
    </source>
</evidence>
<gene>
    <name evidence="1" type="ORF">F2P44_01170</name>
</gene>
<dbReference type="RefSeq" id="WP_167084250.1">
    <property type="nucleotide sequence ID" value="NZ_WHJG01000001.1"/>
</dbReference>
<name>A0ABX0N816_9BURK</name>
<dbReference type="InterPro" id="IPR039060">
    <property type="entry name" value="Antitox_HigA"/>
</dbReference>
<accession>A0ABX0N816</accession>
<keyword evidence="2" id="KW-1185">Reference proteome</keyword>
<evidence type="ECO:0000313" key="1">
    <source>
        <dbReference type="EMBL" id="NHZ77915.1"/>
    </source>
</evidence>
<protein>
    <submittedName>
        <fullName evidence="1">Transcriptional regulator</fullName>
    </submittedName>
</protein>
<proteinExistence type="predicted"/>
<comment type="caution">
    <text evidence="1">The sequence shown here is derived from an EMBL/GenBank/DDBJ whole genome shotgun (WGS) entry which is preliminary data.</text>
</comment>
<dbReference type="PANTHER" id="PTHR40455:SF1">
    <property type="entry name" value="ANTITOXIN HIGA"/>
    <property type="match status" value="1"/>
</dbReference>
<dbReference type="EMBL" id="WHJG01000001">
    <property type="protein sequence ID" value="NHZ77915.1"/>
    <property type="molecule type" value="Genomic_DNA"/>
</dbReference>
<dbReference type="PANTHER" id="PTHR40455">
    <property type="entry name" value="ANTITOXIN HIGA"/>
    <property type="match status" value="1"/>
</dbReference>
<reference evidence="1 2" key="1">
    <citation type="submission" date="2019-10" db="EMBL/GenBank/DDBJ databases">
        <title>Taxonomy of Antarctic Massilia spp.: description of Massilia rubra sp. nov., Massilia aquatica sp. nov., Massilia mucilaginosa sp. nov., Massilia frigida sp. nov. isolated from streams, lakes and regoliths.</title>
        <authorList>
            <person name="Holochova P."/>
            <person name="Sedlacek I."/>
            <person name="Kralova S."/>
            <person name="Maslanova I."/>
            <person name="Busse H.-J."/>
            <person name="Stankova E."/>
            <person name="Vrbovska V."/>
            <person name="Kovarovic V."/>
            <person name="Bartak M."/>
            <person name="Svec P."/>
            <person name="Pantucek R."/>
        </authorList>
    </citation>
    <scope>NUCLEOTIDE SEQUENCE [LARGE SCALE GENOMIC DNA]</scope>
    <source>
        <strain evidence="1 2">CCM 8695</strain>
    </source>
</reference>